<dbReference type="Proteomes" id="UP000191980">
    <property type="component" value="Unassembled WGS sequence"/>
</dbReference>
<feature type="domain" description="AbiTii" evidence="1">
    <location>
        <begin position="14"/>
        <end position="59"/>
    </location>
</feature>
<keyword evidence="3" id="KW-1185">Reference proteome</keyword>
<dbReference type="STRING" id="1420851.AU255_06665"/>
<dbReference type="OrthoDB" id="3078494at2"/>
<accession>A0A1V8M7J9</accession>
<dbReference type="InterPro" id="IPR041304">
    <property type="entry name" value="AbiTii"/>
</dbReference>
<evidence type="ECO:0000313" key="2">
    <source>
        <dbReference type="EMBL" id="OQK17550.1"/>
    </source>
</evidence>
<sequence>MTKRIDEARKVGEALLDDLETSSSPIDAILMRAKRLARLMRDSDAQLWLDLETRGYPTDFSFSDLGTCRQYAVSGGRLTVEDSKYYSQSLPEIEANAESDEALLDSLRTTRTPNTKVKNFIEKDATEALMSTQLKIQFNQKKNYASTKSLYSSMKLAVHSYATDTYLAIELGDVAEDIFESTRNIVDAFVRSHCPNAAEKLIAINERMSDGSTESRSAALTSCRRLLMEVADSVFPARDEEWKDRGGKARKVGVEQYKNRLLAYLAELGESSGSFTLLESELEHLASRLDDIYNKTCKGVHIDVSEGEAQLAVIHTYLFIGEIATYTSQVE</sequence>
<dbReference type="RefSeq" id="WP_080522160.1">
    <property type="nucleotide sequence ID" value="NZ_LPUF01000001.1"/>
</dbReference>
<organism evidence="2 3">
    <name type="scientific">Methyloprofundus sedimenti</name>
    <dbReference type="NCBI Taxonomy" id="1420851"/>
    <lineage>
        <taxon>Bacteria</taxon>
        <taxon>Pseudomonadati</taxon>
        <taxon>Pseudomonadota</taxon>
        <taxon>Gammaproteobacteria</taxon>
        <taxon>Methylococcales</taxon>
        <taxon>Methylococcaceae</taxon>
        <taxon>Methyloprofundus</taxon>
    </lineage>
</organism>
<name>A0A1V8M7J9_9GAMM</name>
<evidence type="ECO:0000313" key="3">
    <source>
        <dbReference type="Proteomes" id="UP000191980"/>
    </source>
</evidence>
<proteinExistence type="predicted"/>
<dbReference type="AlphaFoldDB" id="A0A1V8M7J9"/>
<comment type="caution">
    <text evidence="2">The sequence shown here is derived from an EMBL/GenBank/DDBJ whole genome shotgun (WGS) entry which is preliminary data.</text>
</comment>
<gene>
    <name evidence="2" type="ORF">AU255_06665</name>
</gene>
<reference evidence="2 3" key="1">
    <citation type="submission" date="2015-12" db="EMBL/GenBank/DDBJ databases">
        <authorList>
            <person name="Shamseldin A."/>
            <person name="Moawad H."/>
            <person name="Abd El-Rahim W.M."/>
            <person name="Sadowsky M.J."/>
        </authorList>
    </citation>
    <scope>NUCLEOTIDE SEQUENCE [LARGE SCALE GENOMIC DNA]</scope>
    <source>
        <strain evidence="2 3">WF1</strain>
    </source>
</reference>
<dbReference type="Pfam" id="PF18864">
    <property type="entry name" value="AbiTii"/>
    <property type="match status" value="1"/>
</dbReference>
<protein>
    <recommendedName>
        <fullName evidence="1">AbiTii domain-containing protein</fullName>
    </recommendedName>
</protein>
<evidence type="ECO:0000259" key="1">
    <source>
        <dbReference type="Pfam" id="PF18864"/>
    </source>
</evidence>
<dbReference type="EMBL" id="LPUF01000001">
    <property type="protein sequence ID" value="OQK17550.1"/>
    <property type="molecule type" value="Genomic_DNA"/>
</dbReference>